<protein>
    <submittedName>
        <fullName evidence="1">Uncharacterized protein</fullName>
    </submittedName>
</protein>
<name>A0A974I428_XENLA</name>
<reference evidence="2" key="1">
    <citation type="journal article" date="2016" name="Nature">
        <title>Genome evolution in the allotetraploid frog Xenopus laevis.</title>
        <authorList>
            <person name="Session A.M."/>
            <person name="Uno Y."/>
            <person name="Kwon T."/>
            <person name="Chapman J.A."/>
            <person name="Toyoda A."/>
            <person name="Takahashi S."/>
            <person name="Fukui A."/>
            <person name="Hikosaka A."/>
            <person name="Suzuki A."/>
            <person name="Kondo M."/>
            <person name="van Heeringen S.J."/>
            <person name="Quigley I."/>
            <person name="Heinz S."/>
            <person name="Ogino H."/>
            <person name="Ochi H."/>
            <person name="Hellsten U."/>
            <person name="Lyons J.B."/>
            <person name="Simakov O."/>
            <person name="Putnam N."/>
            <person name="Stites J."/>
            <person name="Kuroki Y."/>
            <person name="Tanaka T."/>
            <person name="Michiue T."/>
            <person name="Watanabe M."/>
            <person name="Bogdanovic O."/>
            <person name="Lister R."/>
            <person name="Georgiou G."/>
            <person name="Paranjpe S.S."/>
            <person name="van Kruijsbergen I."/>
            <person name="Shu S."/>
            <person name="Carlson J."/>
            <person name="Kinoshita T."/>
            <person name="Ohta Y."/>
            <person name="Mawaribuchi S."/>
            <person name="Jenkins J."/>
            <person name="Grimwood J."/>
            <person name="Schmutz J."/>
            <person name="Mitros T."/>
            <person name="Mozaffari S.V."/>
            <person name="Suzuki Y."/>
            <person name="Haramoto Y."/>
            <person name="Yamamoto T.S."/>
            <person name="Takagi C."/>
            <person name="Heald R."/>
            <person name="Miller K."/>
            <person name="Haudenschild C."/>
            <person name="Kitzman J."/>
            <person name="Nakayama T."/>
            <person name="Izutsu Y."/>
            <person name="Robert J."/>
            <person name="Fortriede J."/>
            <person name="Burns K."/>
            <person name="Lotay V."/>
            <person name="Karimi K."/>
            <person name="Yasuoka Y."/>
            <person name="Dichmann D.S."/>
            <person name="Flajnik M.F."/>
            <person name="Houston D.W."/>
            <person name="Shendure J."/>
            <person name="DuPasquier L."/>
            <person name="Vize P.D."/>
            <person name="Zorn A.M."/>
            <person name="Ito M."/>
            <person name="Marcotte E.M."/>
            <person name="Wallingford J.B."/>
            <person name="Ito Y."/>
            <person name="Asashima M."/>
            <person name="Ueno N."/>
            <person name="Matsuda Y."/>
            <person name="Veenstra G.J."/>
            <person name="Fujiyama A."/>
            <person name="Harland R.M."/>
            <person name="Taira M."/>
            <person name="Rokhsar D.S."/>
        </authorList>
    </citation>
    <scope>NUCLEOTIDE SEQUENCE [LARGE SCALE GENOMIC DNA]</scope>
    <source>
        <strain evidence="2">J</strain>
    </source>
</reference>
<evidence type="ECO:0000313" key="1">
    <source>
        <dbReference type="EMBL" id="OCU00352.1"/>
    </source>
</evidence>
<proteinExistence type="predicted"/>
<dbReference type="AlphaFoldDB" id="A0A974I428"/>
<dbReference type="EMBL" id="CM004466">
    <property type="protein sequence ID" value="OCU00352.1"/>
    <property type="molecule type" value="Genomic_DNA"/>
</dbReference>
<evidence type="ECO:0000313" key="2">
    <source>
        <dbReference type="Proteomes" id="UP000694892"/>
    </source>
</evidence>
<dbReference type="Proteomes" id="UP000694892">
    <property type="component" value="Chromosome 1L"/>
</dbReference>
<accession>A0A974I428</accession>
<organism evidence="1 2">
    <name type="scientific">Xenopus laevis</name>
    <name type="common">African clawed frog</name>
    <dbReference type="NCBI Taxonomy" id="8355"/>
    <lineage>
        <taxon>Eukaryota</taxon>
        <taxon>Metazoa</taxon>
        <taxon>Chordata</taxon>
        <taxon>Craniata</taxon>
        <taxon>Vertebrata</taxon>
        <taxon>Euteleostomi</taxon>
        <taxon>Amphibia</taxon>
        <taxon>Batrachia</taxon>
        <taxon>Anura</taxon>
        <taxon>Pipoidea</taxon>
        <taxon>Pipidae</taxon>
        <taxon>Xenopodinae</taxon>
        <taxon>Xenopus</taxon>
        <taxon>Xenopus</taxon>
    </lineage>
</organism>
<sequence length="97" mass="11264">MQKWSVAVVICGFNKRIASLTANAVCFHTNAWYPMSNVCFHNITTYYKTLLSWKQQLEHHIEYSFVSRISLLQHILQLPDPICTAANHLLKRDMSIL</sequence>
<gene>
    <name evidence="1" type="ORF">XELAEV_18006125mg</name>
</gene>